<proteinExistence type="predicted"/>
<evidence type="ECO:0000313" key="2">
    <source>
        <dbReference type="EMBL" id="KAH3713968.1"/>
    </source>
</evidence>
<dbReference type="EMBL" id="JAIWYP010000014">
    <property type="protein sequence ID" value="KAH3713968.1"/>
    <property type="molecule type" value="Genomic_DNA"/>
</dbReference>
<dbReference type="AlphaFoldDB" id="A0A9D4HDY6"/>
<accession>A0A9D4HDY6</accession>
<keyword evidence="3" id="KW-1185">Reference proteome</keyword>
<sequence length="152" mass="17473">MEKKSVLRNSQQYEGVYINHDKSLQERQMVDNFRTILNSLNVGDLVMKGSRVMKGNKRDRVSSPTDGLCDNNRSSRDGNVSNNDRLERNSQSDRQGVNPNIDRRGLNYSNDRRGGNSDNDGQKNNRYSDRRCGNNGRDIQENSNRVVHENNR</sequence>
<organism evidence="2 3">
    <name type="scientific">Dreissena polymorpha</name>
    <name type="common">Zebra mussel</name>
    <name type="synonym">Mytilus polymorpha</name>
    <dbReference type="NCBI Taxonomy" id="45954"/>
    <lineage>
        <taxon>Eukaryota</taxon>
        <taxon>Metazoa</taxon>
        <taxon>Spiralia</taxon>
        <taxon>Lophotrochozoa</taxon>
        <taxon>Mollusca</taxon>
        <taxon>Bivalvia</taxon>
        <taxon>Autobranchia</taxon>
        <taxon>Heteroconchia</taxon>
        <taxon>Euheterodonta</taxon>
        <taxon>Imparidentia</taxon>
        <taxon>Neoheterodontei</taxon>
        <taxon>Myida</taxon>
        <taxon>Dreissenoidea</taxon>
        <taxon>Dreissenidae</taxon>
        <taxon>Dreissena</taxon>
    </lineage>
</organism>
<feature type="region of interest" description="Disordered" evidence="1">
    <location>
        <begin position="51"/>
        <end position="152"/>
    </location>
</feature>
<reference evidence="2" key="1">
    <citation type="journal article" date="2019" name="bioRxiv">
        <title>The Genome of the Zebra Mussel, Dreissena polymorpha: A Resource for Invasive Species Research.</title>
        <authorList>
            <person name="McCartney M.A."/>
            <person name="Auch B."/>
            <person name="Kono T."/>
            <person name="Mallez S."/>
            <person name="Zhang Y."/>
            <person name="Obille A."/>
            <person name="Becker A."/>
            <person name="Abrahante J.E."/>
            <person name="Garbe J."/>
            <person name="Badalamenti J.P."/>
            <person name="Herman A."/>
            <person name="Mangelson H."/>
            <person name="Liachko I."/>
            <person name="Sullivan S."/>
            <person name="Sone E.D."/>
            <person name="Koren S."/>
            <person name="Silverstein K.A.T."/>
            <person name="Beckman K.B."/>
            <person name="Gohl D.M."/>
        </authorList>
    </citation>
    <scope>NUCLEOTIDE SEQUENCE</scope>
    <source>
        <strain evidence="2">Duluth1</strain>
        <tissue evidence="2">Whole animal</tissue>
    </source>
</reference>
<evidence type="ECO:0000313" key="3">
    <source>
        <dbReference type="Proteomes" id="UP000828390"/>
    </source>
</evidence>
<feature type="compositionally biased region" description="Basic and acidic residues" evidence="1">
    <location>
        <begin position="101"/>
        <end position="132"/>
    </location>
</feature>
<protein>
    <submittedName>
        <fullName evidence="2">Uncharacterized protein</fullName>
    </submittedName>
</protein>
<dbReference type="Proteomes" id="UP000828390">
    <property type="component" value="Unassembled WGS sequence"/>
</dbReference>
<name>A0A9D4HDY6_DREPO</name>
<evidence type="ECO:0000256" key="1">
    <source>
        <dbReference type="SAM" id="MobiDB-lite"/>
    </source>
</evidence>
<gene>
    <name evidence="2" type="ORF">DPMN_073770</name>
</gene>
<comment type="caution">
    <text evidence="2">The sequence shown here is derived from an EMBL/GenBank/DDBJ whole genome shotgun (WGS) entry which is preliminary data.</text>
</comment>
<reference evidence="2" key="2">
    <citation type="submission" date="2020-11" db="EMBL/GenBank/DDBJ databases">
        <authorList>
            <person name="McCartney M.A."/>
            <person name="Auch B."/>
            <person name="Kono T."/>
            <person name="Mallez S."/>
            <person name="Becker A."/>
            <person name="Gohl D.M."/>
            <person name="Silverstein K.A.T."/>
            <person name="Koren S."/>
            <person name="Bechman K.B."/>
            <person name="Herman A."/>
            <person name="Abrahante J.E."/>
            <person name="Garbe J."/>
        </authorList>
    </citation>
    <scope>NUCLEOTIDE SEQUENCE</scope>
    <source>
        <strain evidence="2">Duluth1</strain>
        <tissue evidence="2">Whole animal</tissue>
    </source>
</reference>